<comment type="caution">
    <text evidence="2">The sequence shown here is derived from an EMBL/GenBank/DDBJ whole genome shotgun (WGS) entry which is preliminary data.</text>
</comment>
<dbReference type="SUPFAM" id="SSF54523">
    <property type="entry name" value="Pili subunits"/>
    <property type="match status" value="1"/>
</dbReference>
<gene>
    <name evidence="2" type="ORF">C8D82_112103</name>
</gene>
<proteinExistence type="predicted"/>
<dbReference type="InterPro" id="IPR012902">
    <property type="entry name" value="N_methyl_site"/>
</dbReference>
<dbReference type="GeneID" id="78295252"/>
<keyword evidence="1" id="KW-0812">Transmembrane</keyword>
<dbReference type="PANTHER" id="PTHR30093">
    <property type="entry name" value="GENERAL SECRETION PATHWAY PROTEIN G"/>
    <property type="match status" value="1"/>
</dbReference>
<sequence>MKRHYFTLIELLIVIAIIAILAAMLLPALNKAREAAYKTTCMNNQSQIMRAQQFYADDNRGYFFTFAWEIWSKRLCELDYLKNFRQVACPSNKHPDSDAFRDAYWTGGWNSYGFYQAADHSQGRYYGDNDYQDNTNGKRDLLGNCFVFKNAGGKEYSLYAVGRLKLPSATAFLADTAIVEAGQVRAPFSLWAGREAMDNAAIHAIHSEQANFGFADGHVAAKNPAALWDSPQKLRFYYSMNGAPKNAN</sequence>
<dbReference type="NCBIfam" id="TIGR02532">
    <property type="entry name" value="IV_pilin_GFxxxE"/>
    <property type="match status" value="1"/>
</dbReference>
<feature type="transmembrane region" description="Helical" evidence="1">
    <location>
        <begin position="6"/>
        <end position="29"/>
    </location>
</feature>
<keyword evidence="3" id="KW-1185">Reference proteome</keyword>
<dbReference type="AlphaFoldDB" id="A0A2U1B098"/>
<organism evidence="2 3">
    <name type="scientific">Victivallis vadensis</name>
    <dbReference type="NCBI Taxonomy" id="172901"/>
    <lineage>
        <taxon>Bacteria</taxon>
        <taxon>Pseudomonadati</taxon>
        <taxon>Lentisphaerota</taxon>
        <taxon>Lentisphaeria</taxon>
        <taxon>Victivallales</taxon>
        <taxon>Victivallaceae</taxon>
        <taxon>Victivallis</taxon>
    </lineage>
</organism>
<protein>
    <submittedName>
        <fullName evidence="2">Prepilin-type N-terminal cleavage/methylation domain-containing protein/prepilin-type processing-associated H-X9-DG protein</fullName>
    </submittedName>
</protein>
<evidence type="ECO:0000313" key="3">
    <source>
        <dbReference type="Proteomes" id="UP000245959"/>
    </source>
</evidence>
<reference evidence="2 3" key="1">
    <citation type="submission" date="2018-04" db="EMBL/GenBank/DDBJ databases">
        <title>Genomic Encyclopedia of Type Strains, Phase IV (KMG-IV): sequencing the most valuable type-strain genomes for metagenomic binning, comparative biology and taxonomic classification.</title>
        <authorList>
            <person name="Goeker M."/>
        </authorList>
    </citation>
    <scope>NUCLEOTIDE SEQUENCE [LARGE SCALE GENOMIC DNA]</scope>
    <source>
        <strain evidence="2 3">DSM 14823</strain>
    </source>
</reference>
<dbReference type="EMBL" id="QEKH01000012">
    <property type="protein sequence ID" value="PVY42106.1"/>
    <property type="molecule type" value="Genomic_DNA"/>
</dbReference>
<keyword evidence="1" id="KW-0472">Membrane</keyword>
<name>A0A2U1B098_9BACT</name>
<accession>A0A2U1B098</accession>
<dbReference type="InterPro" id="IPR045584">
    <property type="entry name" value="Pilin-like"/>
</dbReference>
<dbReference type="Gene3D" id="3.30.700.10">
    <property type="entry name" value="Glycoprotein, Type 4 Pilin"/>
    <property type="match status" value="1"/>
</dbReference>
<dbReference type="RefSeq" id="WP_116883945.1">
    <property type="nucleotide sequence ID" value="NZ_CABMMC010000071.1"/>
</dbReference>
<keyword evidence="1" id="KW-1133">Transmembrane helix</keyword>
<evidence type="ECO:0000313" key="2">
    <source>
        <dbReference type="EMBL" id="PVY42106.1"/>
    </source>
</evidence>
<evidence type="ECO:0000256" key="1">
    <source>
        <dbReference type="SAM" id="Phobius"/>
    </source>
</evidence>
<dbReference type="Proteomes" id="UP000245959">
    <property type="component" value="Unassembled WGS sequence"/>
</dbReference>